<dbReference type="RefSeq" id="WP_201175278.1">
    <property type="nucleotide sequence ID" value="NZ_JAEPWM010000009.1"/>
</dbReference>
<proteinExistence type="predicted"/>
<accession>A0A934TVQ0</accession>
<sequence>MKTKPLTLAIVLVAVLLLAVVLNPSPERHRARIKETIGERSPVSRLLGLGSLAAFATSCHSLGVASYTTAGDRTLSFGVLGMVFVTQ</sequence>
<name>A0A934TVQ0_9BURK</name>
<evidence type="ECO:0000313" key="1">
    <source>
        <dbReference type="EMBL" id="MBK6008273.1"/>
    </source>
</evidence>
<evidence type="ECO:0000313" key="2">
    <source>
        <dbReference type="Proteomes" id="UP000630528"/>
    </source>
</evidence>
<dbReference type="EMBL" id="JAEPWM010000009">
    <property type="protein sequence ID" value="MBK6008273.1"/>
    <property type="molecule type" value="Genomic_DNA"/>
</dbReference>
<dbReference type="AlphaFoldDB" id="A0A934TVQ0"/>
<dbReference type="Proteomes" id="UP000630528">
    <property type="component" value="Unassembled WGS sequence"/>
</dbReference>
<protein>
    <submittedName>
        <fullName evidence="1">Uncharacterized protein</fullName>
    </submittedName>
</protein>
<organism evidence="1 2">
    <name type="scientific">Ramlibacter ginsenosidimutans</name>
    <dbReference type="NCBI Taxonomy" id="502333"/>
    <lineage>
        <taxon>Bacteria</taxon>
        <taxon>Pseudomonadati</taxon>
        <taxon>Pseudomonadota</taxon>
        <taxon>Betaproteobacteria</taxon>
        <taxon>Burkholderiales</taxon>
        <taxon>Comamonadaceae</taxon>
        <taxon>Ramlibacter</taxon>
    </lineage>
</organism>
<comment type="caution">
    <text evidence="1">The sequence shown here is derived from an EMBL/GenBank/DDBJ whole genome shotgun (WGS) entry which is preliminary data.</text>
</comment>
<reference evidence="1" key="2">
    <citation type="submission" date="2021-01" db="EMBL/GenBank/DDBJ databases">
        <authorList>
            <person name="Kang M."/>
        </authorList>
    </citation>
    <scope>NUCLEOTIDE SEQUENCE</scope>
    <source>
        <strain evidence="1">KACC 17527</strain>
    </source>
</reference>
<keyword evidence="2" id="KW-1185">Reference proteome</keyword>
<reference evidence="1" key="1">
    <citation type="journal article" date="2012" name="J. Microbiol. Biotechnol.">
        <title>Ramlibacter ginsenosidimutans sp. nov., with ginsenoside-converting activity.</title>
        <authorList>
            <person name="Wang L."/>
            <person name="An D.S."/>
            <person name="Kim S.G."/>
            <person name="Jin F.X."/>
            <person name="Kim S.C."/>
            <person name="Lee S.T."/>
            <person name="Im W.T."/>
        </authorList>
    </citation>
    <scope>NUCLEOTIDE SEQUENCE</scope>
    <source>
        <strain evidence="1">KACC 17527</strain>
    </source>
</reference>
<gene>
    <name evidence="1" type="ORF">JJB11_19380</name>
</gene>